<evidence type="ECO:0000256" key="3">
    <source>
        <dbReference type="ARBA" id="ARBA00023040"/>
    </source>
</evidence>
<evidence type="ECO:0000313" key="8">
    <source>
        <dbReference type="Proteomes" id="UP000887574"/>
    </source>
</evidence>
<keyword evidence="8" id="KW-1185">Reference proteome</keyword>
<dbReference type="GO" id="GO:0007268">
    <property type="term" value="P:chemical synaptic transmission"/>
    <property type="evidence" value="ECO:0007669"/>
    <property type="project" value="TreeGrafter"/>
</dbReference>
<dbReference type="WBParaSite" id="jg20142">
    <property type="protein sequence ID" value="jg20142"/>
    <property type="gene ID" value="jg20142"/>
</dbReference>
<feature type="region of interest" description="Disordered" evidence="6">
    <location>
        <begin position="273"/>
        <end position="300"/>
    </location>
</feature>
<dbReference type="GO" id="GO:0030594">
    <property type="term" value="F:neurotransmitter receptor activity"/>
    <property type="evidence" value="ECO:0007669"/>
    <property type="project" value="TreeGrafter"/>
</dbReference>
<keyword evidence="7" id="KW-0472">Membrane</keyword>
<dbReference type="SUPFAM" id="SSF81321">
    <property type="entry name" value="Family A G protein-coupled receptor-like"/>
    <property type="match status" value="1"/>
</dbReference>
<reference evidence="9" key="1">
    <citation type="submission" date="2022-11" db="UniProtKB">
        <authorList>
            <consortium name="WormBaseParasite"/>
        </authorList>
    </citation>
    <scope>IDENTIFICATION</scope>
</reference>
<protein>
    <submittedName>
        <fullName evidence="9">Uncharacterized protein</fullName>
    </submittedName>
</protein>
<dbReference type="PANTHER" id="PTHR24247">
    <property type="entry name" value="5-HYDROXYTRYPTAMINE RECEPTOR"/>
    <property type="match status" value="1"/>
</dbReference>
<evidence type="ECO:0000256" key="2">
    <source>
        <dbReference type="ARBA" id="ARBA00022475"/>
    </source>
</evidence>
<evidence type="ECO:0000313" key="9">
    <source>
        <dbReference type="WBParaSite" id="jg20142"/>
    </source>
</evidence>
<feature type="compositionally biased region" description="Polar residues" evidence="6">
    <location>
        <begin position="276"/>
        <end position="294"/>
    </location>
</feature>
<evidence type="ECO:0000256" key="7">
    <source>
        <dbReference type="SAM" id="Phobius"/>
    </source>
</evidence>
<dbReference type="GO" id="GO:0005886">
    <property type="term" value="C:plasma membrane"/>
    <property type="evidence" value="ECO:0007669"/>
    <property type="project" value="UniProtKB-SubCell"/>
</dbReference>
<keyword evidence="2" id="KW-1003">Cell membrane</keyword>
<keyword evidence="7" id="KW-0812">Transmembrane</keyword>
<evidence type="ECO:0000256" key="5">
    <source>
        <dbReference type="ARBA" id="ARBA00023224"/>
    </source>
</evidence>
<keyword evidence="4" id="KW-0675">Receptor</keyword>
<keyword evidence="3" id="KW-0297">G-protein coupled receptor</keyword>
<keyword evidence="7" id="KW-1133">Transmembrane helix</keyword>
<proteinExistence type="predicted"/>
<evidence type="ECO:0000256" key="4">
    <source>
        <dbReference type="ARBA" id="ARBA00023170"/>
    </source>
</evidence>
<dbReference type="Proteomes" id="UP000887574">
    <property type="component" value="Unplaced"/>
</dbReference>
<sequence>MRSHKECLFGNDARQKTCPYFVFTGLYSQNQNNGHELGKSQSGSISVPISISNNSAPTVYAQMNGSNNSLQYVKRSSHASRRHSEEEKGNLTVQLYHLNKTKVPCRSPTTRRSMGSIHNTLHESPTILLNETSLLGEELNTSISEPPQEISSAPRPSVVSMSEQEKQRWFYSNSTRMARIKEQRQESEAEPVLDIILYGLSFTYKSNEVVWSIVFWLGYLNSALNPVIYTVFNREFRTCFKRLLTCNHLLFASRVNNQNNPYNSYNSQLRAGKPTGYSSVSAPPYYNTRSSPPGGNSEDS</sequence>
<dbReference type="AlphaFoldDB" id="A0A915DJN4"/>
<evidence type="ECO:0000256" key="6">
    <source>
        <dbReference type="SAM" id="MobiDB-lite"/>
    </source>
</evidence>
<dbReference type="Gene3D" id="1.20.1070.10">
    <property type="entry name" value="Rhodopsin 7-helix transmembrane proteins"/>
    <property type="match status" value="1"/>
</dbReference>
<keyword evidence="5" id="KW-0807">Transducer</keyword>
<dbReference type="GO" id="GO:0004993">
    <property type="term" value="F:G protein-coupled serotonin receptor activity"/>
    <property type="evidence" value="ECO:0007669"/>
    <property type="project" value="TreeGrafter"/>
</dbReference>
<accession>A0A915DJN4</accession>
<dbReference type="PANTHER" id="PTHR24247:SF249">
    <property type="entry name" value="G-PROTEIN COUPLED RECEPTORS FAMILY 1 PROFILE DOMAIN-CONTAINING PROTEIN"/>
    <property type="match status" value="1"/>
</dbReference>
<dbReference type="GO" id="GO:0045202">
    <property type="term" value="C:synapse"/>
    <property type="evidence" value="ECO:0007669"/>
    <property type="project" value="GOC"/>
</dbReference>
<organism evidence="8 9">
    <name type="scientific">Ditylenchus dipsaci</name>
    <dbReference type="NCBI Taxonomy" id="166011"/>
    <lineage>
        <taxon>Eukaryota</taxon>
        <taxon>Metazoa</taxon>
        <taxon>Ecdysozoa</taxon>
        <taxon>Nematoda</taxon>
        <taxon>Chromadorea</taxon>
        <taxon>Rhabditida</taxon>
        <taxon>Tylenchina</taxon>
        <taxon>Tylenchomorpha</taxon>
        <taxon>Sphaerularioidea</taxon>
        <taxon>Anguinidae</taxon>
        <taxon>Anguininae</taxon>
        <taxon>Ditylenchus</taxon>
    </lineage>
</organism>
<name>A0A915DJN4_9BILA</name>
<dbReference type="GO" id="GO:0007187">
    <property type="term" value="P:G protein-coupled receptor signaling pathway, coupled to cyclic nucleotide second messenger"/>
    <property type="evidence" value="ECO:0007669"/>
    <property type="project" value="TreeGrafter"/>
</dbReference>
<comment type="subcellular location">
    <subcellularLocation>
        <location evidence="1">Cell membrane</location>
        <topology evidence="1">Multi-pass membrane protein</topology>
    </subcellularLocation>
</comment>
<feature type="transmembrane region" description="Helical" evidence="7">
    <location>
        <begin position="209"/>
        <end position="232"/>
    </location>
</feature>
<dbReference type="GO" id="GO:0030425">
    <property type="term" value="C:dendrite"/>
    <property type="evidence" value="ECO:0007669"/>
    <property type="project" value="TreeGrafter"/>
</dbReference>
<evidence type="ECO:0000256" key="1">
    <source>
        <dbReference type="ARBA" id="ARBA00004651"/>
    </source>
</evidence>
<dbReference type="GO" id="GO:0004989">
    <property type="term" value="F:octopamine receptor activity"/>
    <property type="evidence" value="ECO:0007669"/>
    <property type="project" value="TreeGrafter"/>
</dbReference>